<dbReference type="AlphaFoldDB" id="A0A7Z8NQ55"/>
<dbReference type="SUPFAM" id="SSF52540">
    <property type="entry name" value="P-loop containing nucleoside triphosphate hydrolases"/>
    <property type="match status" value="1"/>
</dbReference>
<keyword evidence="1" id="KW-0547">Nucleotide-binding</keyword>
<keyword evidence="1" id="KW-0067">ATP-binding</keyword>
<proteinExistence type="predicted"/>
<dbReference type="Proteomes" id="UP000308121">
    <property type="component" value="Unassembled WGS sequence"/>
</dbReference>
<dbReference type="Pfam" id="PF13671">
    <property type="entry name" value="AAA_33"/>
    <property type="match status" value="1"/>
</dbReference>
<dbReference type="EMBL" id="SZYE01000103">
    <property type="protein sequence ID" value="TKR23177.1"/>
    <property type="molecule type" value="Genomic_DNA"/>
</dbReference>
<dbReference type="PANTHER" id="PTHR37807:SF3">
    <property type="entry name" value="OS07G0160300 PROTEIN"/>
    <property type="match status" value="1"/>
</dbReference>
<reference evidence="1 2" key="1">
    <citation type="submission" date="2019-05" db="EMBL/GenBank/DDBJ databases">
        <title>Genome sequence of Cellulomonas hominis strain CS1.</title>
        <authorList>
            <person name="Belmont J."/>
            <person name="Maclea K.S."/>
        </authorList>
    </citation>
    <scope>NUCLEOTIDE SEQUENCE [LARGE SCALE GENOMIC DNA]</scope>
    <source>
        <strain evidence="1 2">CS1</strain>
    </source>
</reference>
<dbReference type="PANTHER" id="PTHR37807">
    <property type="entry name" value="OS07G0160300 PROTEIN"/>
    <property type="match status" value="1"/>
</dbReference>
<organism evidence="1 2">
    <name type="scientific">Cellulomonas hominis</name>
    <dbReference type="NCBI Taxonomy" id="156981"/>
    <lineage>
        <taxon>Bacteria</taxon>
        <taxon>Bacillati</taxon>
        <taxon>Actinomycetota</taxon>
        <taxon>Actinomycetes</taxon>
        <taxon>Micrococcales</taxon>
        <taxon>Cellulomonadaceae</taxon>
        <taxon>Cellulomonas</taxon>
    </lineage>
</organism>
<accession>A0A7Z8NQ55</accession>
<evidence type="ECO:0000313" key="1">
    <source>
        <dbReference type="EMBL" id="TKR23177.1"/>
    </source>
</evidence>
<protein>
    <submittedName>
        <fullName evidence="1">ATP-binding protein</fullName>
    </submittedName>
</protein>
<comment type="caution">
    <text evidence="1">The sequence shown here is derived from an EMBL/GenBank/DDBJ whole genome shotgun (WGS) entry which is preliminary data.</text>
</comment>
<evidence type="ECO:0000313" key="2">
    <source>
        <dbReference type="Proteomes" id="UP000308121"/>
    </source>
</evidence>
<sequence length="182" mass="19368">MALHGAPSDEEDHVLVQICGLPGSGKTTLAAAVADAVPVVALRVDAIEAAMRRYDVPPEQSGIAAYSVMHAVAGPHLRRGQVVVADAVSPSGAARDGWAGTAAAHGATLRVVEVVCPDPAEHRRRVETRPADLPGFPLPTWDDVRRTAREYEPRHDERLVVDSTRPVADLLPEVLAYLGLAR</sequence>
<gene>
    <name evidence="1" type="ORF">FA014_12655</name>
</gene>
<dbReference type="Gene3D" id="3.40.50.300">
    <property type="entry name" value="P-loop containing nucleotide triphosphate hydrolases"/>
    <property type="match status" value="1"/>
</dbReference>
<dbReference type="OrthoDB" id="3819922at2"/>
<dbReference type="InterPro" id="IPR027417">
    <property type="entry name" value="P-loop_NTPase"/>
</dbReference>
<dbReference type="RefSeq" id="WP_154730034.1">
    <property type="nucleotide sequence ID" value="NZ_SZYE01000103.1"/>
</dbReference>
<dbReference type="GO" id="GO:0005524">
    <property type="term" value="F:ATP binding"/>
    <property type="evidence" value="ECO:0007669"/>
    <property type="project" value="UniProtKB-KW"/>
</dbReference>
<name>A0A7Z8NQ55_9CELL</name>